<reference evidence="1 2" key="2">
    <citation type="submission" date="2020-05" db="EMBL/GenBank/DDBJ databases">
        <title>Draft genome sequence of Desulfovibrio sp. strainFSS-1.</title>
        <authorList>
            <person name="Shimoshige H."/>
            <person name="Kobayashi H."/>
            <person name="Maekawa T."/>
        </authorList>
    </citation>
    <scope>NUCLEOTIDE SEQUENCE [LARGE SCALE GENOMIC DNA]</scope>
    <source>
        <strain evidence="1 2">SIID29052-01</strain>
    </source>
</reference>
<gene>
    <name evidence="1" type="ORF">NNJEOMEG_03182</name>
</gene>
<sequence>MSCNQKTPCAEATSLREKEYETVYIRKPAGVCQLCEDFSARESVKPVAVMCCEGSCLRGEIARRASNILCHSLLPGKTVRVCLGGAFTKDTGQRALVRNAPLVIAMEGCFLKCATRMMQGVLEGLEPEVVVADSLIDFNRDLFSVDEMPEEEIARHARDVAAEMAARLEEQAPAAARAACSACS</sequence>
<evidence type="ECO:0000313" key="1">
    <source>
        <dbReference type="EMBL" id="GFK95323.1"/>
    </source>
</evidence>
<dbReference type="Proteomes" id="UP000494245">
    <property type="component" value="Unassembled WGS sequence"/>
</dbReference>
<name>A0A6V8LS76_9BACT</name>
<keyword evidence="2" id="KW-1185">Reference proteome</keyword>
<comment type="caution">
    <text evidence="1">The sequence shown here is derived from an EMBL/GenBank/DDBJ whole genome shotgun (WGS) entry which is preliminary data.</text>
</comment>
<accession>A0A6V8LS76</accession>
<dbReference type="RefSeq" id="WP_173086235.1">
    <property type="nucleotide sequence ID" value="NZ_BLTE01000016.1"/>
</dbReference>
<evidence type="ECO:0000313" key="2">
    <source>
        <dbReference type="Proteomes" id="UP000494245"/>
    </source>
</evidence>
<dbReference type="AlphaFoldDB" id="A0A6V8LS76"/>
<organism evidence="1 2">
    <name type="scientific">Fundidesulfovibrio magnetotacticus</name>
    <dbReference type="NCBI Taxonomy" id="2730080"/>
    <lineage>
        <taxon>Bacteria</taxon>
        <taxon>Pseudomonadati</taxon>
        <taxon>Thermodesulfobacteriota</taxon>
        <taxon>Desulfovibrionia</taxon>
        <taxon>Desulfovibrionales</taxon>
        <taxon>Desulfovibrionaceae</taxon>
        <taxon>Fundidesulfovibrio</taxon>
    </lineage>
</organism>
<dbReference type="InterPro" id="IPR014958">
    <property type="entry name" value="DGC"/>
</dbReference>
<protein>
    <recommendedName>
        <fullName evidence="3">DGC domain protein</fullName>
    </recommendedName>
</protein>
<evidence type="ECO:0008006" key="3">
    <source>
        <dbReference type="Google" id="ProtNLM"/>
    </source>
</evidence>
<proteinExistence type="predicted"/>
<dbReference type="Pfam" id="PF08859">
    <property type="entry name" value="DGC"/>
    <property type="match status" value="1"/>
</dbReference>
<reference evidence="1 2" key="1">
    <citation type="submission" date="2020-04" db="EMBL/GenBank/DDBJ databases">
        <authorList>
            <consortium name="Desulfovibrio sp. FSS-1 genome sequencing consortium"/>
            <person name="Shimoshige H."/>
            <person name="Kobayashi H."/>
            <person name="Maekawa T."/>
        </authorList>
    </citation>
    <scope>NUCLEOTIDE SEQUENCE [LARGE SCALE GENOMIC DNA]</scope>
    <source>
        <strain evidence="1 2">SIID29052-01</strain>
    </source>
</reference>
<dbReference type="EMBL" id="BLTE01000016">
    <property type="protein sequence ID" value="GFK95323.1"/>
    <property type="molecule type" value="Genomic_DNA"/>
</dbReference>